<dbReference type="Gene3D" id="3.30.1330.60">
    <property type="entry name" value="OmpA-like domain"/>
    <property type="match status" value="1"/>
</dbReference>
<protein>
    <recommendedName>
        <fullName evidence="1">OmpA-like domain-containing protein</fullName>
    </recommendedName>
</protein>
<name>A7WQ22_KARVE</name>
<dbReference type="Pfam" id="PF00691">
    <property type="entry name" value="OmpA"/>
    <property type="match status" value="1"/>
</dbReference>
<organism evidence="2">
    <name type="scientific">Karlodinium veneficum</name>
    <name type="common">Dinoflagellate</name>
    <name type="synonym">Karlodinium micrum</name>
    <dbReference type="NCBI Taxonomy" id="407301"/>
    <lineage>
        <taxon>Eukaryota</taxon>
        <taxon>Sar</taxon>
        <taxon>Alveolata</taxon>
        <taxon>Dinophyceae</taxon>
        <taxon>Gymnodiniales</taxon>
        <taxon>Kareniaceae</taxon>
        <taxon>Karlodinium</taxon>
    </lineage>
</organism>
<sequence length="284" mass="31903">MSQHILNIPIEALAVASCDPEALVRLSLANRQLHSTISLQYVASRCVQEVLRQGSEIVRHCTSFESIALALAIDKLCKRPSRNYFFFAYGGGGTSILQETRHLLVEAASLALKHKHVHLHIDSHVGNRCPSGIAASTSLHRSHSIVRAFLDKGIEENRLSFKAWGKKVSMAWSEPEDEAAARSELYFVVQGMHFPPRPKYYELVPEADRPAIAHPSERLTVNTNSERVGRSQDNAVFADHPIQRRMSRQNYVVGVIDSLLETARQAKSMAHRCCRCQRRLAPYK</sequence>
<reference evidence="2" key="1">
    <citation type="journal article" date="2007" name="Proc. Natl. Acad. Sci. U.S.A.">
        <title>Spliced leader RNA trans-splicing in dinoflagellates.</title>
        <authorList>
            <person name="Zhang H."/>
            <person name="Hou Y."/>
            <person name="Miranda L."/>
            <person name="Campbell D.A."/>
            <person name="Sturm N.R."/>
            <person name="Gaasterland T."/>
            <person name="Lin S."/>
        </authorList>
    </citation>
    <scope>NUCLEOTIDE SEQUENCE</scope>
    <source>
        <strain evidence="2">CCMP1975</strain>
    </source>
</reference>
<feature type="domain" description="OmpA-like" evidence="1">
    <location>
        <begin position="92"/>
        <end position="181"/>
    </location>
</feature>
<accession>A7WQ22</accession>
<dbReference type="AlphaFoldDB" id="A7WQ22"/>
<dbReference type="SUPFAM" id="SSF103088">
    <property type="entry name" value="OmpA-like"/>
    <property type="match status" value="1"/>
</dbReference>
<evidence type="ECO:0000313" key="2">
    <source>
        <dbReference type="EMBL" id="ABV22321.1"/>
    </source>
</evidence>
<evidence type="ECO:0000259" key="1">
    <source>
        <dbReference type="Pfam" id="PF00691"/>
    </source>
</evidence>
<proteinExistence type="evidence at transcript level"/>
<dbReference type="InterPro" id="IPR036737">
    <property type="entry name" value="OmpA-like_sf"/>
</dbReference>
<dbReference type="InterPro" id="IPR006665">
    <property type="entry name" value="OmpA-like"/>
</dbReference>
<dbReference type="EMBL" id="EF134207">
    <property type="protein sequence ID" value="ABV22321.1"/>
    <property type="molecule type" value="mRNA"/>
</dbReference>